<dbReference type="SUPFAM" id="SSF49265">
    <property type="entry name" value="Fibronectin type III"/>
    <property type="match status" value="1"/>
</dbReference>
<dbReference type="SUPFAM" id="SSF49785">
    <property type="entry name" value="Galactose-binding domain-like"/>
    <property type="match status" value="1"/>
</dbReference>
<organism evidence="4 5">
    <name type="scientific">Bergeyella porcorum</name>
    <dbReference type="NCBI Taxonomy" id="1735111"/>
    <lineage>
        <taxon>Bacteria</taxon>
        <taxon>Pseudomonadati</taxon>
        <taxon>Bacteroidota</taxon>
        <taxon>Flavobacteriia</taxon>
        <taxon>Flavobacteriales</taxon>
        <taxon>Weeksellaceae</taxon>
        <taxon>Bergeyella</taxon>
    </lineage>
</organism>
<dbReference type="GO" id="GO:0016798">
    <property type="term" value="F:hydrolase activity, acting on glycosyl bonds"/>
    <property type="evidence" value="ECO:0007669"/>
    <property type="project" value="InterPro"/>
</dbReference>
<evidence type="ECO:0000259" key="3">
    <source>
        <dbReference type="Pfam" id="PF02018"/>
    </source>
</evidence>
<evidence type="ECO:0000256" key="2">
    <source>
        <dbReference type="SAM" id="SignalP"/>
    </source>
</evidence>
<proteinExistence type="predicted"/>
<protein>
    <submittedName>
        <fullName evidence="4">Exochitinase 1</fullName>
    </submittedName>
</protein>
<feature type="chain" id="PRO_5043490780" evidence="2">
    <location>
        <begin position="19"/>
        <end position="350"/>
    </location>
</feature>
<keyword evidence="2" id="KW-0732">Signal</keyword>
<dbReference type="AlphaFoldDB" id="A0AAU0F7S4"/>
<name>A0AAU0F7S4_9FLAO</name>
<dbReference type="RefSeq" id="WP_327984187.1">
    <property type="nucleotide sequence ID" value="NZ_CP136426.1"/>
</dbReference>
<dbReference type="Gene3D" id="2.60.120.260">
    <property type="entry name" value="Galactose-binding domain-like"/>
    <property type="match status" value="1"/>
</dbReference>
<evidence type="ECO:0000313" key="5">
    <source>
        <dbReference type="Proteomes" id="UP001432059"/>
    </source>
</evidence>
<keyword evidence="1" id="KW-0378">Hydrolase</keyword>
<feature type="signal peptide" evidence="2">
    <location>
        <begin position="1"/>
        <end position="18"/>
    </location>
</feature>
<keyword evidence="5" id="KW-1185">Reference proteome</keyword>
<evidence type="ECO:0000256" key="1">
    <source>
        <dbReference type="ARBA" id="ARBA00022801"/>
    </source>
</evidence>
<dbReference type="Pfam" id="PF02018">
    <property type="entry name" value="CBM_4_9"/>
    <property type="match status" value="1"/>
</dbReference>
<dbReference type="InterPro" id="IPR036116">
    <property type="entry name" value="FN3_sf"/>
</dbReference>
<dbReference type="Proteomes" id="UP001432059">
    <property type="component" value="Chromosome"/>
</dbReference>
<evidence type="ECO:0000313" key="4">
    <source>
        <dbReference type="EMBL" id="WOC52850.1"/>
    </source>
</evidence>
<dbReference type="EMBL" id="CP136426">
    <property type="protein sequence ID" value="WOC52850.1"/>
    <property type="molecule type" value="Genomic_DNA"/>
</dbReference>
<gene>
    <name evidence="4" type="ORF">BPO_2203</name>
</gene>
<dbReference type="KEGG" id="bpor:BPO_2203"/>
<accession>A0AAU0F7S4</accession>
<dbReference type="InterPro" id="IPR003305">
    <property type="entry name" value="CenC_carb-bd"/>
</dbReference>
<feature type="domain" description="CBM-cenC" evidence="3">
    <location>
        <begin position="21"/>
        <end position="157"/>
    </location>
</feature>
<sequence>MKRQYTFLFFLISLWMVAQENIIPNGGFEQYSAGRPVGWYFGSYLGFSRDRDAHSGRYSAKVWANGDSFITSKGGEYNVADVQEDSEYQISYWHKGNIPKENVVVSVYWYKDDQRIKTEVLENEQVLTSETEWKKKEITVNSPIGVNKVGLEFRLKLQEGYILIDDISMVFVKKNDNVKLPMPTGITTKSHQREIEFFWDKEADDTIEWEVQVNNETPRRTKNNAFVVEQLELRTSYSLKVRAVKGEQYSDFTPAISVSTVGMNHSEDSVERVPHLRTLGTDGETPQSLRLYYYDLATPNAIIRYFVDETEIKPTDGVLTFSKKGKQKLKLIIEETPERQWEIEYDIEVK</sequence>
<dbReference type="InterPro" id="IPR008979">
    <property type="entry name" value="Galactose-bd-like_sf"/>
</dbReference>
<reference evidence="4" key="1">
    <citation type="submission" date="2023-10" db="EMBL/GenBank/DDBJ databases">
        <title>Characterization and whole genome sequencing of a novel strain of Bergeyella porcorum QD2021 isolated from pig.</title>
        <authorList>
            <person name="Liu G."/>
            <person name="Chen C."/>
            <person name="Han X."/>
        </authorList>
    </citation>
    <scope>NUCLEOTIDE SEQUENCE</scope>
    <source>
        <strain evidence="4">QD2021</strain>
    </source>
</reference>